<keyword evidence="1" id="KW-0175">Coiled coil</keyword>
<feature type="coiled-coil region" evidence="1">
    <location>
        <begin position="374"/>
        <end position="417"/>
    </location>
</feature>
<proteinExistence type="predicted"/>
<evidence type="ECO:0000256" key="1">
    <source>
        <dbReference type="SAM" id="Coils"/>
    </source>
</evidence>
<reference evidence="3 4" key="1">
    <citation type="submission" date="2020-01" db="EMBL/GenBank/DDBJ databases">
        <authorList>
            <person name="Palmer J.M."/>
        </authorList>
    </citation>
    <scope>NUCLEOTIDE SEQUENCE [LARGE SCALE GENOMIC DNA]</scope>
    <source>
        <strain evidence="3 4">TWF970</strain>
    </source>
</reference>
<feature type="compositionally biased region" description="Basic and acidic residues" evidence="2">
    <location>
        <begin position="503"/>
        <end position="514"/>
    </location>
</feature>
<dbReference type="EMBL" id="JAABOJ010000002">
    <property type="protein sequence ID" value="KAF3289241.1"/>
    <property type="molecule type" value="Genomic_DNA"/>
</dbReference>
<feature type="compositionally biased region" description="Low complexity" evidence="2">
    <location>
        <begin position="295"/>
        <end position="305"/>
    </location>
</feature>
<feature type="region of interest" description="Disordered" evidence="2">
    <location>
        <begin position="180"/>
        <end position="201"/>
    </location>
</feature>
<dbReference type="AlphaFoldDB" id="A0A7C8VEL6"/>
<feature type="region of interest" description="Disordered" evidence="2">
    <location>
        <begin position="467"/>
        <end position="572"/>
    </location>
</feature>
<accession>A0A7C8VEL6</accession>
<gene>
    <name evidence="3" type="ORF">TWF970_003023</name>
</gene>
<protein>
    <submittedName>
        <fullName evidence="3">Uncharacterized protein</fullName>
    </submittedName>
</protein>
<name>A0A7C8VEL6_ORBOL</name>
<feature type="compositionally biased region" description="Basic and acidic residues" evidence="2">
    <location>
        <begin position="562"/>
        <end position="572"/>
    </location>
</feature>
<evidence type="ECO:0000256" key="2">
    <source>
        <dbReference type="SAM" id="MobiDB-lite"/>
    </source>
</evidence>
<feature type="region of interest" description="Disordered" evidence="2">
    <location>
        <begin position="283"/>
        <end position="312"/>
    </location>
</feature>
<evidence type="ECO:0000313" key="4">
    <source>
        <dbReference type="Proteomes" id="UP000474640"/>
    </source>
</evidence>
<comment type="caution">
    <text evidence="3">The sequence shown here is derived from an EMBL/GenBank/DDBJ whole genome shotgun (WGS) entry which is preliminary data.</text>
</comment>
<dbReference type="Proteomes" id="UP000474640">
    <property type="component" value="Unassembled WGS sequence"/>
</dbReference>
<dbReference type="OrthoDB" id="10543541at2759"/>
<evidence type="ECO:0000313" key="3">
    <source>
        <dbReference type="EMBL" id="KAF3289241.1"/>
    </source>
</evidence>
<organism evidence="3 4">
    <name type="scientific">Orbilia oligospora</name>
    <name type="common">Nematode-trapping fungus</name>
    <name type="synonym">Arthrobotrys oligospora</name>
    <dbReference type="NCBI Taxonomy" id="2813651"/>
    <lineage>
        <taxon>Eukaryota</taxon>
        <taxon>Fungi</taxon>
        <taxon>Dikarya</taxon>
        <taxon>Ascomycota</taxon>
        <taxon>Pezizomycotina</taxon>
        <taxon>Orbiliomycetes</taxon>
        <taxon>Orbiliales</taxon>
        <taxon>Orbiliaceae</taxon>
        <taxon>Orbilia</taxon>
    </lineage>
</organism>
<feature type="region of interest" description="Disordered" evidence="2">
    <location>
        <begin position="81"/>
        <end position="101"/>
    </location>
</feature>
<feature type="compositionally biased region" description="Low complexity" evidence="2">
    <location>
        <begin position="185"/>
        <end position="201"/>
    </location>
</feature>
<sequence length="572" mass="62087">MEVIQLAAGTAGLPPKHRARHQLQRPSHVSLLISSNSVNNVSPLLVSSPISFRYSCASSSSASSLPSASSPFFLNDESDEFEAEEVSSRSNTPSPCELPAYITSTTATPAVEYRRSNYRSSLSRPISYRSPIASKKSVSAVPCDTTAGVSGYSKACVTKTRPNLRPSTLSPYDHKPDQFDTNCFGSSSSSSSSQGADSGNRSSWYNPLLSERFQLEYVDEHAEDLADEFDSCDSSDTEGPADDKPVFQAIQESILFFNTISDIPIPAFVENASYFQNPLAPNKPNSQSLALPKESTGSRTSSPSSVKRGHVKKPSLVSLDKVAQNSSPILEQDPDFLDDSESLYNFSYPSGSASTSITSASLFPSKEAAEAYARAQIDLDIEAAINESTRLEEERKAREAEEDADFLRALHESIIAEKEAQARREDLEFLDQLFSKKRPVSPLSDCSSISSSSSVYSSCRNSTILTVLSPRPSRSPIKAHPPTDTSSDMPSTPEEVPTPLSHSSRERPISAVREKKPKSKGSAADLYEISKDKLGLRPTLQRAHTSTGGGFRRLLGLSGKSSHADNNEEERL</sequence>